<dbReference type="Proteomes" id="UP001595923">
    <property type="component" value="Unassembled WGS sequence"/>
</dbReference>
<dbReference type="Gene3D" id="3.90.180.10">
    <property type="entry name" value="Medium-chain alcohol dehydrogenases, catalytic domain"/>
    <property type="match status" value="1"/>
</dbReference>
<evidence type="ECO:0000313" key="4">
    <source>
        <dbReference type="Proteomes" id="UP001595923"/>
    </source>
</evidence>
<proteinExistence type="predicted"/>
<accession>A0ABV9E533</accession>
<evidence type="ECO:0000259" key="2">
    <source>
        <dbReference type="SMART" id="SM00829"/>
    </source>
</evidence>
<evidence type="ECO:0000256" key="1">
    <source>
        <dbReference type="ARBA" id="ARBA00022857"/>
    </source>
</evidence>
<keyword evidence="1" id="KW-0521">NADP</keyword>
<name>A0ABV9E533_9ACTN</name>
<comment type="caution">
    <text evidence="3">The sequence shown here is derived from an EMBL/GenBank/DDBJ whole genome shotgun (WGS) entry which is preliminary data.</text>
</comment>
<dbReference type="PANTHER" id="PTHR44154:SF1">
    <property type="entry name" value="QUINONE OXIDOREDUCTASE"/>
    <property type="match status" value="1"/>
</dbReference>
<dbReference type="EMBL" id="JBHSFQ010000060">
    <property type="protein sequence ID" value="MFC4566042.1"/>
    <property type="molecule type" value="Genomic_DNA"/>
</dbReference>
<dbReference type="SUPFAM" id="SSF51735">
    <property type="entry name" value="NAD(P)-binding Rossmann-fold domains"/>
    <property type="match status" value="1"/>
</dbReference>
<keyword evidence="4" id="KW-1185">Reference proteome</keyword>
<dbReference type="RefSeq" id="WP_378580571.1">
    <property type="nucleotide sequence ID" value="NZ_JBHSFQ010000060.1"/>
</dbReference>
<sequence>MHAAYIERLGPPSEIRYGELPDPRPGPTDVLVDVDYAGVNHVDTFVRSGAWRTPVDFPFVIGRDLVGRVAAAAPGAPAFAPGDRVWSLSMGHAGRQGAAAERVAVPAERLYPLPRGADPADAAAAAHPAATAYLALFVHGRLRPGETVVVMGAAGNVGAAAVELAACAGARVIAAAAAGDAGYCRALGAEAAVDSRAPGLADCIAAACGGTDLYIDAAGRNDLDLAVRLLARRGRVVVLAGREDRAVLPVGSLYLLDRSVTGFAISQATTGELAEAAAHIGRHLAAGRLRPRRRADLPLGSAADAHRRLESGAGSGRRLVLRVRDTAGAT</sequence>
<dbReference type="InterPro" id="IPR011032">
    <property type="entry name" value="GroES-like_sf"/>
</dbReference>
<dbReference type="InterPro" id="IPR013154">
    <property type="entry name" value="ADH-like_N"/>
</dbReference>
<evidence type="ECO:0000313" key="3">
    <source>
        <dbReference type="EMBL" id="MFC4566042.1"/>
    </source>
</evidence>
<organism evidence="3 4">
    <name type="scientific">Nocardiopsis mangrovi</name>
    <dbReference type="NCBI Taxonomy" id="1179818"/>
    <lineage>
        <taxon>Bacteria</taxon>
        <taxon>Bacillati</taxon>
        <taxon>Actinomycetota</taxon>
        <taxon>Actinomycetes</taxon>
        <taxon>Streptosporangiales</taxon>
        <taxon>Nocardiopsidaceae</taxon>
        <taxon>Nocardiopsis</taxon>
    </lineage>
</organism>
<dbReference type="Pfam" id="PF00107">
    <property type="entry name" value="ADH_zinc_N"/>
    <property type="match status" value="1"/>
</dbReference>
<feature type="domain" description="Enoyl reductase (ER)" evidence="2">
    <location>
        <begin position="10"/>
        <end position="320"/>
    </location>
</feature>
<dbReference type="Gene3D" id="3.40.50.720">
    <property type="entry name" value="NAD(P)-binding Rossmann-like Domain"/>
    <property type="match status" value="1"/>
</dbReference>
<dbReference type="InterPro" id="IPR036291">
    <property type="entry name" value="NAD(P)-bd_dom_sf"/>
</dbReference>
<dbReference type="InterPro" id="IPR013149">
    <property type="entry name" value="ADH-like_C"/>
</dbReference>
<dbReference type="PANTHER" id="PTHR44154">
    <property type="entry name" value="QUINONE OXIDOREDUCTASE"/>
    <property type="match status" value="1"/>
</dbReference>
<dbReference type="InterPro" id="IPR051603">
    <property type="entry name" value="Zinc-ADH_QOR/CCCR"/>
</dbReference>
<gene>
    <name evidence="3" type="ORF">ACFO4E_29660</name>
</gene>
<protein>
    <submittedName>
        <fullName evidence="3">Alcohol dehydrogenase catalytic domain-containing protein</fullName>
    </submittedName>
</protein>
<dbReference type="SUPFAM" id="SSF50129">
    <property type="entry name" value="GroES-like"/>
    <property type="match status" value="1"/>
</dbReference>
<dbReference type="SMART" id="SM00829">
    <property type="entry name" value="PKS_ER"/>
    <property type="match status" value="1"/>
</dbReference>
<dbReference type="Pfam" id="PF08240">
    <property type="entry name" value="ADH_N"/>
    <property type="match status" value="1"/>
</dbReference>
<reference evidence="4" key="1">
    <citation type="journal article" date="2019" name="Int. J. Syst. Evol. Microbiol.">
        <title>The Global Catalogue of Microorganisms (GCM) 10K type strain sequencing project: providing services to taxonomists for standard genome sequencing and annotation.</title>
        <authorList>
            <consortium name="The Broad Institute Genomics Platform"/>
            <consortium name="The Broad Institute Genome Sequencing Center for Infectious Disease"/>
            <person name="Wu L."/>
            <person name="Ma J."/>
        </authorList>
    </citation>
    <scope>NUCLEOTIDE SEQUENCE [LARGE SCALE GENOMIC DNA]</scope>
    <source>
        <strain evidence="4">XZYJ18</strain>
    </source>
</reference>
<dbReference type="InterPro" id="IPR020843">
    <property type="entry name" value="ER"/>
</dbReference>